<evidence type="ECO:0000313" key="2">
    <source>
        <dbReference type="EMBL" id="TDZ31464.1"/>
    </source>
</evidence>
<feature type="compositionally biased region" description="Polar residues" evidence="1">
    <location>
        <begin position="486"/>
        <end position="495"/>
    </location>
</feature>
<proteinExistence type="predicted"/>
<comment type="caution">
    <text evidence="2">The sequence shown here is derived from an EMBL/GenBank/DDBJ whole genome shotgun (WGS) entry which is preliminary data.</text>
</comment>
<accession>A0A4R8Q714</accession>
<feature type="compositionally biased region" description="Polar residues" evidence="1">
    <location>
        <begin position="77"/>
        <end position="94"/>
    </location>
</feature>
<feature type="region of interest" description="Disordered" evidence="1">
    <location>
        <begin position="486"/>
        <end position="509"/>
    </location>
</feature>
<feature type="region of interest" description="Disordered" evidence="1">
    <location>
        <begin position="172"/>
        <end position="205"/>
    </location>
</feature>
<dbReference type="AlphaFoldDB" id="A0A4R8Q714"/>
<feature type="region of interest" description="Disordered" evidence="1">
    <location>
        <begin position="231"/>
        <end position="303"/>
    </location>
</feature>
<protein>
    <submittedName>
        <fullName evidence="2">Uncharacterized protein</fullName>
    </submittedName>
</protein>
<dbReference type="Proteomes" id="UP000295083">
    <property type="component" value="Unassembled WGS sequence"/>
</dbReference>
<organism evidence="2 3">
    <name type="scientific">Colletotrichum spinosum</name>
    <dbReference type="NCBI Taxonomy" id="1347390"/>
    <lineage>
        <taxon>Eukaryota</taxon>
        <taxon>Fungi</taxon>
        <taxon>Dikarya</taxon>
        <taxon>Ascomycota</taxon>
        <taxon>Pezizomycotina</taxon>
        <taxon>Sordariomycetes</taxon>
        <taxon>Hypocreomycetidae</taxon>
        <taxon>Glomerellales</taxon>
        <taxon>Glomerellaceae</taxon>
        <taxon>Colletotrichum</taxon>
        <taxon>Colletotrichum orbiculare species complex</taxon>
    </lineage>
</organism>
<feature type="region of interest" description="Disordered" evidence="1">
    <location>
        <begin position="48"/>
        <end position="146"/>
    </location>
</feature>
<dbReference type="EMBL" id="QAPG01000103">
    <property type="protein sequence ID" value="TDZ31464.1"/>
    <property type="molecule type" value="Genomic_DNA"/>
</dbReference>
<feature type="compositionally biased region" description="Polar residues" evidence="1">
    <location>
        <begin position="172"/>
        <end position="183"/>
    </location>
</feature>
<evidence type="ECO:0000313" key="3">
    <source>
        <dbReference type="Proteomes" id="UP000295083"/>
    </source>
</evidence>
<feature type="compositionally biased region" description="Basic and acidic residues" evidence="1">
    <location>
        <begin position="281"/>
        <end position="290"/>
    </location>
</feature>
<keyword evidence="3" id="KW-1185">Reference proteome</keyword>
<sequence>MATAVSLYETEFHTASAETETKEIANKYYHHHANDKEEESLVILSPTNTRVGPQAKRKPQASRRTAALDGGARPASYFTTNSTLPAVQPCSSSHTEIRPTSSTTSNNNGTQLEGQLLPSPHADPPRCEGPASAQPKHVVAPKAPDFVPGGKPYQAIVQRILELELLQQTYESQQADQITSPTDTHPLDDGNPSPPARDRLTDFALPRRRNKLVKHIWQTPWKRSQAYADLGGGCQRKETPAGRGHDRTGSHRHSKRSDAPNSRQGWSWGIPRTLLRPSFDNNHDKDRGDGDEPPVNHRPTGGTDRDQHLACLYFKSDPLRYVSCAYFSSPTWHDVVQHLRDKHYASPFICPHCGHFCGTQTNFDSHVGACSIVVSRPVVHPGRHIDIAMLLRIFRRSRRSRTLSHVGQWRATWNMILPNTPAAADPFSRNPLVEVTSALERPVLPGGMSYADRLISEGYIISRDHVPRVAQYLIDSVRNVIASSHVPSGNVTSTPLPGIDPPGHQDFEQ</sequence>
<gene>
    <name evidence="2" type="ORF">C8035_v001369</name>
</gene>
<evidence type="ECO:0000256" key="1">
    <source>
        <dbReference type="SAM" id="MobiDB-lite"/>
    </source>
</evidence>
<reference evidence="2 3" key="1">
    <citation type="submission" date="2018-11" db="EMBL/GenBank/DDBJ databases">
        <title>Genome sequence and assembly of Colletotrichum spinosum.</title>
        <authorList>
            <person name="Gan P."/>
            <person name="Shirasu K."/>
        </authorList>
    </citation>
    <scope>NUCLEOTIDE SEQUENCE [LARGE SCALE GENOMIC DNA]</scope>
    <source>
        <strain evidence="2 3">CBS 515.97</strain>
    </source>
</reference>
<feature type="compositionally biased region" description="Basic and acidic residues" evidence="1">
    <location>
        <begin position="235"/>
        <end position="249"/>
    </location>
</feature>
<name>A0A4R8Q714_9PEZI</name>